<evidence type="ECO:0000313" key="2">
    <source>
        <dbReference type="EMBL" id="QHE61864.1"/>
    </source>
</evidence>
<sequence length="292" mass="33547">MKAPHFTHKVIKLIQQAERIAERHHHRSIQSIDLFIGASLVKEGALKEMHYLLEPYTDEIERLIETLTPEPSSENWIEPFSMPLSSHAHRIWTSSIDIMKRYNQTFLNEGHIIQAFFLHIPSHPQLEQGLMEIPKKQIIQSVTTARDLTVNLLTNDWINKELQGVVISMVQPNEEEDFLSWVKHQFGERWFETLSGAFQSSSPFIPILKAEEKGKLVGFAAYDVYMNKKGIFGPMGVIPATRLHGVGKQLLYTALHRMKERGYLYAVLKEAGPIEFYEKTCGAKLIPLDNTR</sequence>
<proteinExistence type="predicted"/>
<dbReference type="CDD" id="cd04301">
    <property type="entry name" value="NAT_SF"/>
    <property type="match status" value="1"/>
</dbReference>
<reference evidence="2 3" key="1">
    <citation type="submission" date="2019-06" db="EMBL/GenBank/DDBJ databases">
        <title>An operon consisting of a P-type ATPase gene and a transcriptional regular gene given the different cadmium resistance in Bacillus vietamensis 151-6 and Bacillus marisflavi 151-25.</title>
        <authorList>
            <person name="Yu X."/>
        </authorList>
    </citation>
    <scope>NUCLEOTIDE SEQUENCE [LARGE SCALE GENOMIC DNA]</scope>
    <source>
        <strain evidence="2 3">151-6</strain>
    </source>
</reference>
<gene>
    <name evidence="2" type="ORF">FHE72_13205</name>
</gene>
<dbReference type="KEGG" id="bvq:FHE72_13205"/>
<dbReference type="EMBL" id="CP047394">
    <property type="protein sequence ID" value="QHE61864.1"/>
    <property type="molecule type" value="Genomic_DNA"/>
</dbReference>
<dbReference type="InterPro" id="IPR016181">
    <property type="entry name" value="Acyl_CoA_acyltransferase"/>
</dbReference>
<feature type="domain" description="N-acetyltransferase" evidence="1">
    <location>
        <begin position="165"/>
        <end position="292"/>
    </location>
</feature>
<accession>A0A6I6UG35</accession>
<dbReference type="SUPFAM" id="SSF81923">
    <property type="entry name" value="Double Clp-N motif"/>
    <property type="match status" value="1"/>
</dbReference>
<name>A0A6I6UG35_9BACI</name>
<evidence type="ECO:0000313" key="3">
    <source>
        <dbReference type="Proteomes" id="UP000465062"/>
    </source>
</evidence>
<dbReference type="Proteomes" id="UP000465062">
    <property type="component" value="Chromosome"/>
</dbReference>
<dbReference type="PROSITE" id="PS51186">
    <property type="entry name" value="GNAT"/>
    <property type="match status" value="1"/>
</dbReference>
<dbReference type="AlphaFoldDB" id="A0A6I6UG35"/>
<protein>
    <submittedName>
        <fullName evidence="2">GNAT family N-acetyltransferase</fullName>
    </submittedName>
</protein>
<dbReference type="InterPro" id="IPR000182">
    <property type="entry name" value="GNAT_dom"/>
</dbReference>
<dbReference type="InterPro" id="IPR036628">
    <property type="entry name" value="Clp_N_dom_sf"/>
</dbReference>
<dbReference type="SUPFAM" id="SSF55729">
    <property type="entry name" value="Acyl-CoA N-acyltransferases (Nat)"/>
    <property type="match status" value="1"/>
</dbReference>
<evidence type="ECO:0000259" key="1">
    <source>
        <dbReference type="PROSITE" id="PS51186"/>
    </source>
</evidence>
<dbReference type="RefSeq" id="WP_159362129.1">
    <property type="nucleotide sequence ID" value="NZ_CP047394.1"/>
</dbReference>
<dbReference type="Pfam" id="PF00583">
    <property type="entry name" value="Acetyltransf_1"/>
    <property type="match status" value="1"/>
</dbReference>
<keyword evidence="2" id="KW-0808">Transferase</keyword>
<dbReference type="Gene3D" id="3.40.630.30">
    <property type="match status" value="1"/>
</dbReference>
<dbReference type="Gene3D" id="1.10.1780.10">
    <property type="entry name" value="Clp, N-terminal domain"/>
    <property type="match status" value="1"/>
</dbReference>
<dbReference type="GO" id="GO:0016747">
    <property type="term" value="F:acyltransferase activity, transferring groups other than amino-acyl groups"/>
    <property type="evidence" value="ECO:0007669"/>
    <property type="project" value="InterPro"/>
</dbReference>
<organism evidence="2 3">
    <name type="scientific">Rossellomorea vietnamensis</name>
    <dbReference type="NCBI Taxonomy" id="218284"/>
    <lineage>
        <taxon>Bacteria</taxon>
        <taxon>Bacillati</taxon>
        <taxon>Bacillota</taxon>
        <taxon>Bacilli</taxon>
        <taxon>Bacillales</taxon>
        <taxon>Bacillaceae</taxon>
        <taxon>Rossellomorea</taxon>
    </lineage>
</organism>